<keyword evidence="3" id="KW-1185">Reference proteome</keyword>
<dbReference type="eggNOG" id="ENOG502Z886">
    <property type="taxonomic scope" value="Bacteria"/>
</dbReference>
<keyword evidence="1" id="KW-1133">Transmembrane helix</keyword>
<dbReference type="Gene3D" id="3.40.50.300">
    <property type="entry name" value="P-loop containing nucleotide triphosphate hydrolases"/>
    <property type="match status" value="1"/>
</dbReference>
<organism evidence="2 3">
    <name type="scientific">Desulfobacter postgatei 2ac9</name>
    <dbReference type="NCBI Taxonomy" id="879212"/>
    <lineage>
        <taxon>Bacteria</taxon>
        <taxon>Pseudomonadati</taxon>
        <taxon>Thermodesulfobacteriota</taxon>
        <taxon>Desulfobacteria</taxon>
        <taxon>Desulfobacterales</taxon>
        <taxon>Desulfobacteraceae</taxon>
        <taxon>Desulfobacter</taxon>
    </lineage>
</organism>
<protein>
    <recommendedName>
        <fullName evidence="4">Sulfotransferase family protein</fullName>
    </recommendedName>
</protein>
<feature type="transmembrane region" description="Helical" evidence="1">
    <location>
        <begin position="100"/>
        <end position="117"/>
    </location>
</feature>
<dbReference type="Proteomes" id="UP000005778">
    <property type="component" value="Chromosome"/>
</dbReference>
<proteinExistence type="predicted"/>
<accession>I5B1S4</accession>
<sequence length="463" mass="52860">MAWFLLSLSSIGFVCIFIWASMPAHIQSLQNIVAKIFNVIRSPGISDHWKEKVLPCYSLQLFLKSILIFGLLILSFSPFIVFSVYSLFTDGRFIELVSSVKGIAVSTMIAALFGFIVSRTSKGDYGSGSKLLHHLVLGNNFVGETLFDVERLLFSPDIRSEKSHLFVAGLARAGTTVLMRTLYENGKFTSLTYRDMPFILAPNLWRKIAGFSRQDTEMQERAHGDGLKIDYDSPEALEEVFWRTFCGSDYIKKNGLIPMTADNEILDKFKAFVGLILNNTPDNCYLSKNNNNILRLDSIARAFPNALIIVPFRDPLQQAFSLLNQHKKFLKKHSDDPFAKKYMTWLAHHEFGADHRPFLFDGTNEDEKNTQDLSYWLTIWINTYSYLMNNLPPQAVFLSYENLCDKSELVWEKLSKQINLSPYTDKISFTKALHRINEPLPGDLLQKSNDIYKRLIVKSIGVI</sequence>
<reference evidence="2 3" key="2">
    <citation type="submission" date="2012-02" db="EMBL/GenBank/DDBJ databases">
        <title>Improved High-Quality Draft sequence of Desulfobacter postgatei 2ac9.</title>
        <authorList>
            <consortium name="US DOE Joint Genome Institute"/>
            <person name="Lucas S."/>
            <person name="Han J."/>
            <person name="Lapidus A."/>
            <person name="Cheng J.-F."/>
            <person name="Goodwin L."/>
            <person name="Pitluck S."/>
            <person name="Peters L."/>
            <person name="Ovchinnikova G."/>
            <person name="Held B."/>
            <person name="Detter J.C."/>
            <person name="Han C."/>
            <person name="Tapia R."/>
            <person name="Land M."/>
            <person name="Hauser L."/>
            <person name="Kyrpides N."/>
            <person name="Ivanova N."/>
            <person name="Pagani I."/>
            <person name="Orellana R."/>
            <person name="Lovley D."/>
            <person name="Woyke T."/>
        </authorList>
    </citation>
    <scope>NUCLEOTIDE SEQUENCE [LARGE SCALE GENOMIC DNA]</scope>
    <source>
        <strain evidence="2 3">2ac9</strain>
    </source>
</reference>
<dbReference type="AlphaFoldDB" id="I5B1S4"/>
<dbReference type="SUPFAM" id="SSF52540">
    <property type="entry name" value="P-loop containing nucleoside triphosphate hydrolases"/>
    <property type="match status" value="1"/>
</dbReference>
<evidence type="ECO:0008006" key="4">
    <source>
        <dbReference type="Google" id="ProtNLM"/>
    </source>
</evidence>
<evidence type="ECO:0000313" key="2">
    <source>
        <dbReference type="EMBL" id="EIM63437.1"/>
    </source>
</evidence>
<keyword evidence="1" id="KW-0472">Membrane</keyword>
<dbReference type="STRING" id="879212.DespoDRAFT_01501"/>
<dbReference type="InterPro" id="IPR027417">
    <property type="entry name" value="P-loop_NTPase"/>
</dbReference>
<keyword evidence="1" id="KW-0812">Transmembrane</keyword>
<name>I5B1S4_9BACT</name>
<reference evidence="2 3" key="1">
    <citation type="submission" date="2011-09" db="EMBL/GenBank/DDBJ databases">
        <authorList>
            <consortium name="US DOE Joint Genome Institute (JGI-PGF)"/>
            <person name="Lucas S."/>
            <person name="Han J."/>
            <person name="Lapidus A."/>
            <person name="Cheng J.-F."/>
            <person name="Goodwin L."/>
            <person name="Pitluck S."/>
            <person name="Peters L."/>
            <person name="Land M.L."/>
            <person name="Hauser L."/>
            <person name="Orellana R."/>
            <person name="Lovley D."/>
            <person name="Woyke T.J."/>
        </authorList>
    </citation>
    <scope>NUCLEOTIDE SEQUENCE [LARGE SCALE GENOMIC DNA]</scope>
    <source>
        <strain evidence="2 3">2ac9</strain>
    </source>
</reference>
<evidence type="ECO:0000256" key="1">
    <source>
        <dbReference type="SAM" id="Phobius"/>
    </source>
</evidence>
<evidence type="ECO:0000313" key="3">
    <source>
        <dbReference type="Proteomes" id="UP000005778"/>
    </source>
</evidence>
<dbReference type="HOGENOM" id="CLU_043138_0_0_7"/>
<dbReference type="Pfam" id="PF13469">
    <property type="entry name" value="Sulfotransfer_3"/>
    <property type="match status" value="1"/>
</dbReference>
<feature type="transmembrane region" description="Helical" evidence="1">
    <location>
        <begin position="66"/>
        <end position="88"/>
    </location>
</feature>
<gene>
    <name evidence="2" type="ORF">DespoDRAFT_01501</name>
</gene>
<dbReference type="EMBL" id="CM001488">
    <property type="protein sequence ID" value="EIM63437.1"/>
    <property type="molecule type" value="Genomic_DNA"/>
</dbReference>